<organism evidence="9 10">
    <name type="scientific">Flavivirga rizhaonensis</name>
    <dbReference type="NCBI Taxonomy" id="2559571"/>
    <lineage>
        <taxon>Bacteria</taxon>
        <taxon>Pseudomonadati</taxon>
        <taxon>Bacteroidota</taxon>
        <taxon>Flavobacteriia</taxon>
        <taxon>Flavobacteriales</taxon>
        <taxon>Flavobacteriaceae</taxon>
        <taxon>Flavivirga</taxon>
    </lineage>
</organism>
<dbReference type="InterPro" id="IPR050250">
    <property type="entry name" value="Macrolide_Exporter_MacB"/>
</dbReference>
<evidence type="ECO:0000256" key="4">
    <source>
        <dbReference type="ARBA" id="ARBA00022989"/>
    </source>
</evidence>
<dbReference type="GO" id="GO:0022857">
    <property type="term" value="F:transmembrane transporter activity"/>
    <property type="evidence" value="ECO:0007669"/>
    <property type="project" value="TreeGrafter"/>
</dbReference>
<proteinExistence type="predicted"/>
<keyword evidence="2" id="KW-1003">Cell membrane</keyword>
<feature type="transmembrane region" description="Helical" evidence="6">
    <location>
        <begin position="436"/>
        <end position="458"/>
    </location>
</feature>
<feature type="transmembrane region" description="Helical" evidence="6">
    <location>
        <begin position="396"/>
        <end position="416"/>
    </location>
</feature>
<dbReference type="PANTHER" id="PTHR30572:SF18">
    <property type="entry name" value="ABC-TYPE MACROLIDE FAMILY EXPORT SYSTEM PERMEASE COMPONENT 2"/>
    <property type="match status" value="1"/>
</dbReference>
<name>A0A4V3P5B4_9FLAO</name>
<keyword evidence="3 6" id="KW-0812">Transmembrane</keyword>
<dbReference type="PANTHER" id="PTHR30572">
    <property type="entry name" value="MEMBRANE COMPONENT OF TRANSPORTER-RELATED"/>
    <property type="match status" value="1"/>
</dbReference>
<dbReference type="GO" id="GO:0005886">
    <property type="term" value="C:plasma membrane"/>
    <property type="evidence" value="ECO:0007669"/>
    <property type="project" value="UniProtKB-SubCell"/>
</dbReference>
<keyword evidence="4 6" id="KW-1133">Transmembrane helix</keyword>
<evidence type="ECO:0000313" key="9">
    <source>
        <dbReference type="EMBL" id="TGV04704.1"/>
    </source>
</evidence>
<evidence type="ECO:0000259" key="8">
    <source>
        <dbReference type="Pfam" id="PF12704"/>
    </source>
</evidence>
<dbReference type="InterPro" id="IPR003838">
    <property type="entry name" value="ABC3_permease_C"/>
</dbReference>
<comment type="caution">
    <text evidence="9">The sequence shown here is derived from an EMBL/GenBank/DDBJ whole genome shotgun (WGS) entry which is preliminary data.</text>
</comment>
<evidence type="ECO:0000256" key="2">
    <source>
        <dbReference type="ARBA" id="ARBA00022475"/>
    </source>
</evidence>
<evidence type="ECO:0000256" key="5">
    <source>
        <dbReference type="ARBA" id="ARBA00023136"/>
    </source>
</evidence>
<accession>A0A4V3P5B4</accession>
<dbReference type="Pfam" id="PF02687">
    <property type="entry name" value="FtsX"/>
    <property type="match status" value="1"/>
</dbReference>
<evidence type="ECO:0000256" key="1">
    <source>
        <dbReference type="ARBA" id="ARBA00004651"/>
    </source>
</evidence>
<protein>
    <submittedName>
        <fullName evidence="9">FtsX-like permease family protein</fullName>
    </submittedName>
</protein>
<dbReference type="RefSeq" id="WP_135874509.1">
    <property type="nucleotide sequence ID" value="NZ_SRSO01000001.1"/>
</dbReference>
<evidence type="ECO:0000256" key="6">
    <source>
        <dbReference type="SAM" id="Phobius"/>
    </source>
</evidence>
<feature type="transmembrane region" description="Helical" evidence="6">
    <location>
        <begin position="343"/>
        <end position="362"/>
    </location>
</feature>
<dbReference type="EMBL" id="SRSO01000001">
    <property type="protein sequence ID" value="TGV04704.1"/>
    <property type="molecule type" value="Genomic_DNA"/>
</dbReference>
<keyword evidence="10" id="KW-1185">Reference proteome</keyword>
<dbReference type="AlphaFoldDB" id="A0A4V3P5B4"/>
<dbReference type="OrthoDB" id="8740261at2"/>
<evidence type="ECO:0000313" key="10">
    <source>
        <dbReference type="Proteomes" id="UP000307602"/>
    </source>
</evidence>
<reference evidence="9 10" key="1">
    <citation type="submission" date="2019-04" db="EMBL/GenBank/DDBJ databases">
        <authorList>
            <person name="Liu A."/>
        </authorList>
    </citation>
    <scope>NUCLEOTIDE SEQUENCE [LARGE SCALE GENOMIC DNA]</scope>
    <source>
        <strain evidence="9 10">RZ03</strain>
    </source>
</reference>
<evidence type="ECO:0000256" key="3">
    <source>
        <dbReference type="ARBA" id="ARBA00022692"/>
    </source>
</evidence>
<feature type="domain" description="ABC3 transporter permease C-terminal" evidence="7">
    <location>
        <begin position="346"/>
        <end position="467"/>
    </location>
</feature>
<dbReference type="InterPro" id="IPR025857">
    <property type="entry name" value="MacB_PCD"/>
</dbReference>
<sequence>MLKNYIKMAFAVMMRRKLVTALSLMGISFTLAFITVMYSVFDLKYGNVYPIKDTKKMVYFEGFPAKSRLSEPFAKFYGREEMMENIGNTYKTYKQLQNTLESVGSMTFNNGNNIYGQRGNNEYGFLHKGNYTTISYKYVDAGYWDMMRFKLLDGSFFSHEDVKSHNNFAVINANTATNLFSNSDDALLSTINVNGKAYTVIGIVEDVGMKSREFADVWIPITTKEDHEEVIMKVGIRDDIIVFYLKDGATMEHLKKELITWYQKNYESVIAEPDPRLMGDILPNQDFNDVSLKAFKDYGPGIQNDMYHLIPLTFLNTEVLRSNPSVEQQEKEYMRADTKFKTFIILMAILFLSIPIINMVNLNSSQIRDRASEIGIRKSFGATTKHLVRQFLIENIILALLGGVLSIVLTLLAFNILEDLLLNSNPLRDVVGAFKLNWRVLSIGFISAIIFGIISGVLPAYKMSKLNVVNAIKGLIK</sequence>
<dbReference type="Pfam" id="PF12704">
    <property type="entry name" value="MacB_PCD"/>
    <property type="match status" value="1"/>
</dbReference>
<feature type="domain" description="MacB-like periplasmic core" evidence="8">
    <location>
        <begin position="20"/>
        <end position="258"/>
    </location>
</feature>
<evidence type="ECO:0000259" key="7">
    <source>
        <dbReference type="Pfam" id="PF02687"/>
    </source>
</evidence>
<keyword evidence="5 6" id="KW-0472">Membrane</keyword>
<comment type="subcellular location">
    <subcellularLocation>
        <location evidence="1">Cell membrane</location>
        <topology evidence="1">Multi-pass membrane protein</topology>
    </subcellularLocation>
</comment>
<dbReference type="Proteomes" id="UP000307602">
    <property type="component" value="Unassembled WGS sequence"/>
</dbReference>
<gene>
    <name evidence="9" type="ORF">EM932_00840</name>
</gene>